<evidence type="ECO:0000256" key="2">
    <source>
        <dbReference type="PROSITE-ProRule" id="PRU00339"/>
    </source>
</evidence>
<sequence>MVAQRARDAIARAAGTAPANPWAMVYWDGAFLCYAHACLASAAGRSSDAAKALATSTLHFPWNWEAWEMLVPLDGALTRDAVAGDAAAAAALHACGTAAHHPVMAEIYRCAQLAHRHEAREAYEVLSSVRSRYFPESDFLLEAMARALYAAQDYDGAQGIYESLYSRDEHNLTGVDTYSNILYVKERYEELSHVAHRCQLWHRYAPESCCVIGNYYSLRGHHEKAARSFQRALRLDRRCVSAWTLLGHEFVEMKNPAAAVSAYRNAVAARPDDYRAWYGLGQTYEVLSLPQHALYYFRKATALRPNDGRMWCAMAQCLESPTVDRRDEAALCYRRAIATGDPEGLAVLRLARLYQRIGDVMGAARFYALALHAAANGGCAPGLAFAEDGAGSRTTPDAGEVSRAAEAALALASDVSTCGTLLSEDVASGRGAEEALLHLAKHWRTCGALELSERFASRLLVCGGAAKEKAKALLRDVRGASMAGHTPPPLGDRWAEDDSEEEEEEDGDDDDDDDDAMEEEEIF</sequence>
<feature type="region of interest" description="Disordered" evidence="3">
    <location>
        <begin position="479"/>
        <end position="523"/>
    </location>
</feature>
<evidence type="ECO:0000256" key="1">
    <source>
        <dbReference type="ARBA" id="ARBA00022803"/>
    </source>
</evidence>
<evidence type="ECO:0000256" key="3">
    <source>
        <dbReference type="SAM" id="MobiDB-lite"/>
    </source>
</evidence>
<dbReference type="GO" id="GO:0005680">
    <property type="term" value="C:anaphase-promoting complex"/>
    <property type="evidence" value="ECO:0007669"/>
    <property type="project" value="TreeGrafter"/>
</dbReference>
<dbReference type="InterPro" id="IPR019734">
    <property type="entry name" value="TPR_rpt"/>
</dbReference>
<dbReference type="Gene3D" id="1.25.40.10">
    <property type="entry name" value="Tetratricopeptide repeat domain"/>
    <property type="match status" value="2"/>
</dbReference>
<dbReference type="SUPFAM" id="SSF48452">
    <property type="entry name" value="TPR-like"/>
    <property type="match status" value="2"/>
</dbReference>
<dbReference type="Pfam" id="PF13432">
    <property type="entry name" value="TPR_16"/>
    <property type="match status" value="1"/>
</dbReference>
<feature type="repeat" description="TPR" evidence="2">
    <location>
        <begin position="274"/>
        <end position="307"/>
    </location>
</feature>
<dbReference type="PROSITE" id="PS50005">
    <property type="entry name" value="TPR"/>
    <property type="match status" value="3"/>
</dbReference>
<dbReference type="GO" id="GO:0045842">
    <property type="term" value="P:positive regulation of mitotic metaphase/anaphase transition"/>
    <property type="evidence" value="ECO:0007669"/>
    <property type="project" value="TreeGrafter"/>
</dbReference>
<name>A0A830HSC0_9CHLO</name>
<dbReference type="AlphaFoldDB" id="A0A830HSC0"/>
<keyword evidence="1 2" id="KW-0802">TPR repeat</keyword>
<comment type="caution">
    <text evidence="4">The sequence shown here is derived from an EMBL/GenBank/DDBJ whole genome shotgun (WGS) entry which is preliminary data.</text>
</comment>
<dbReference type="EMBL" id="BNJQ01000020">
    <property type="protein sequence ID" value="GHP08361.1"/>
    <property type="molecule type" value="Genomic_DNA"/>
</dbReference>
<organism evidence="4 5">
    <name type="scientific">Pycnococcus provasolii</name>
    <dbReference type="NCBI Taxonomy" id="41880"/>
    <lineage>
        <taxon>Eukaryota</taxon>
        <taxon>Viridiplantae</taxon>
        <taxon>Chlorophyta</taxon>
        <taxon>Pseudoscourfieldiophyceae</taxon>
        <taxon>Pseudoscourfieldiales</taxon>
        <taxon>Pycnococcaceae</taxon>
        <taxon>Pycnococcus</taxon>
    </lineage>
</organism>
<evidence type="ECO:0000313" key="4">
    <source>
        <dbReference type="EMBL" id="GHP08361.1"/>
    </source>
</evidence>
<dbReference type="InterPro" id="IPR011990">
    <property type="entry name" value="TPR-like_helical_dom_sf"/>
</dbReference>
<dbReference type="GO" id="GO:0051301">
    <property type="term" value="P:cell division"/>
    <property type="evidence" value="ECO:0007669"/>
    <property type="project" value="TreeGrafter"/>
</dbReference>
<dbReference type="PANTHER" id="PTHR12558">
    <property type="entry name" value="CELL DIVISION CYCLE 16,23,27"/>
    <property type="match status" value="1"/>
</dbReference>
<feature type="compositionally biased region" description="Acidic residues" evidence="3">
    <location>
        <begin position="495"/>
        <end position="523"/>
    </location>
</feature>
<dbReference type="PANTHER" id="PTHR12558:SF10">
    <property type="entry name" value="CELL DIVISION CYCLE PROTEIN 23 HOMOLOG"/>
    <property type="match status" value="1"/>
</dbReference>
<reference evidence="4" key="1">
    <citation type="submission" date="2020-10" db="EMBL/GenBank/DDBJ databases">
        <title>Unveiling of a novel bifunctional photoreceptor, Dualchrome1, isolated from a cosmopolitan green alga.</title>
        <authorList>
            <person name="Suzuki S."/>
            <person name="Kawachi M."/>
        </authorList>
    </citation>
    <scope>NUCLEOTIDE SEQUENCE</scope>
    <source>
        <strain evidence="4">NIES 2893</strain>
    </source>
</reference>
<dbReference type="GO" id="GO:0031145">
    <property type="term" value="P:anaphase-promoting complex-dependent catabolic process"/>
    <property type="evidence" value="ECO:0007669"/>
    <property type="project" value="TreeGrafter"/>
</dbReference>
<dbReference type="GO" id="GO:0016567">
    <property type="term" value="P:protein ubiquitination"/>
    <property type="evidence" value="ECO:0007669"/>
    <property type="project" value="TreeGrafter"/>
</dbReference>
<dbReference type="OrthoDB" id="10262026at2759"/>
<proteinExistence type="predicted"/>
<protein>
    <submittedName>
        <fullName evidence="4">Anaphase-promoting complex component apc8</fullName>
    </submittedName>
</protein>
<gene>
    <name evidence="4" type="ORF">PPROV_000710000</name>
</gene>
<accession>A0A830HSC0</accession>
<keyword evidence="5" id="KW-1185">Reference proteome</keyword>
<feature type="repeat" description="TPR" evidence="2">
    <location>
        <begin position="206"/>
        <end position="239"/>
    </location>
</feature>
<feature type="repeat" description="TPR" evidence="2">
    <location>
        <begin position="240"/>
        <end position="273"/>
    </location>
</feature>
<dbReference type="SMART" id="SM00028">
    <property type="entry name" value="TPR"/>
    <property type="match status" value="3"/>
</dbReference>
<dbReference type="Proteomes" id="UP000660262">
    <property type="component" value="Unassembled WGS sequence"/>
</dbReference>
<evidence type="ECO:0000313" key="5">
    <source>
        <dbReference type="Proteomes" id="UP000660262"/>
    </source>
</evidence>
<dbReference type="Pfam" id="PF13181">
    <property type="entry name" value="TPR_8"/>
    <property type="match status" value="1"/>
</dbReference>